<feature type="transmembrane region" description="Helical" evidence="2">
    <location>
        <begin position="45"/>
        <end position="63"/>
    </location>
</feature>
<accession>A0A7G7MLN3</accession>
<evidence type="ECO:0000313" key="4">
    <source>
        <dbReference type="Proteomes" id="UP000515728"/>
    </source>
</evidence>
<feature type="transmembrane region" description="Helical" evidence="2">
    <location>
        <begin position="179"/>
        <end position="202"/>
    </location>
</feature>
<keyword evidence="2" id="KW-1133">Transmembrane helix</keyword>
<keyword evidence="4" id="KW-1185">Reference proteome</keyword>
<evidence type="ECO:0000256" key="1">
    <source>
        <dbReference type="SAM" id="MobiDB-lite"/>
    </source>
</evidence>
<reference evidence="3 4" key="1">
    <citation type="submission" date="2020-08" db="EMBL/GenBank/DDBJ databases">
        <authorList>
            <person name="Mo P."/>
        </authorList>
    </citation>
    <scope>NUCLEOTIDE SEQUENCE [LARGE SCALE GENOMIC DNA]</scope>
    <source>
        <strain evidence="3 4">CGMCC 4.1532</strain>
    </source>
</reference>
<dbReference type="KEGG" id="ppel:H6H00_07070"/>
<evidence type="ECO:0000256" key="2">
    <source>
        <dbReference type="SAM" id="Phobius"/>
    </source>
</evidence>
<dbReference type="RefSeq" id="WP_185720521.1">
    <property type="nucleotide sequence ID" value="NZ_BAAAWI010000001.1"/>
</dbReference>
<keyword evidence="2" id="KW-0812">Transmembrane</keyword>
<evidence type="ECO:0000313" key="3">
    <source>
        <dbReference type="EMBL" id="QNG53694.1"/>
    </source>
</evidence>
<name>A0A7G7MLN3_9PSEU</name>
<dbReference type="Pfam" id="PF18159">
    <property type="entry name" value="S_4TM"/>
    <property type="match status" value="1"/>
</dbReference>
<dbReference type="AlphaFoldDB" id="A0A7G7MLN3"/>
<sequence length="305" mass="33650">MTQPARPVPSGSSADITRRQNQPDHLARLRAYSRLYAVAQRWRRVRVLGTLILAITGPVLALSSIDTKGVLGAISAAWLILGRTVLSRLEQRARSQAVTVHELYDTELFRLPWNDALAGRRPLPDDVAAAARRQSDHQRFHTWFTVDLASVPWPADVLLCQRQSTVWGRGDHRSYATTVAVLGAICLLTGVAIAVTMGLTLADYLVKLFLPTAPALLDSIEISRSHRGTSVTRTDDVAAIDDLYEAHRDDLSAISVNEVRAIQDASFTARIDTPRVPGWFYKIRRRGTHADTAAGVDTLRRSTST</sequence>
<proteinExistence type="predicted"/>
<feature type="transmembrane region" description="Helical" evidence="2">
    <location>
        <begin position="69"/>
        <end position="86"/>
    </location>
</feature>
<gene>
    <name evidence="3" type="ORF">H6H00_07070</name>
</gene>
<dbReference type="InterPro" id="IPR049920">
    <property type="entry name" value="IK1_05631-like"/>
</dbReference>
<protein>
    <submittedName>
        <fullName evidence="3">Uncharacterized protein</fullName>
    </submittedName>
</protein>
<dbReference type="Proteomes" id="UP000515728">
    <property type="component" value="Chromosome"/>
</dbReference>
<feature type="region of interest" description="Disordered" evidence="1">
    <location>
        <begin position="1"/>
        <end position="20"/>
    </location>
</feature>
<dbReference type="EMBL" id="CP060131">
    <property type="protein sequence ID" value="QNG53694.1"/>
    <property type="molecule type" value="Genomic_DNA"/>
</dbReference>
<organism evidence="3 4">
    <name type="scientific">Pseudonocardia petroleophila</name>
    <dbReference type="NCBI Taxonomy" id="37331"/>
    <lineage>
        <taxon>Bacteria</taxon>
        <taxon>Bacillati</taxon>
        <taxon>Actinomycetota</taxon>
        <taxon>Actinomycetes</taxon>
        <taxon>Pseudonocardiales</taxon>
        <taxon>Pseudonocardiaceae</taxon>
        <taxon>Pseudonocardia</taxon>
    </lineage>
</organism>
<keyword evidence="2" id="KW-0472">Membrane</keyword>